<dbReference type="SMART" id="SM00331">
    <property type="entry name" value="PP2C_SIG"/>
    <property type="match status" value="1"/>
</dbReference>
<evidence type="ECO:0000259" key="3">
    <source>
        <dbReference type="SMART" id="SM00331"/>
    </source>
</evidence>
<dbReference type="Pfam" id="PF07228">
    <property type="entry name" value="SpoIIE"/>
    <property type="match status" value="1"/>
</dbReference>
<dbReference type="GO" id="GO:0016791">
    <property type="term" value="F:phosphatase activity"/>
    <property type="evidence" value="ECO:0007669"/>
    <property type="project" value="TreeGrafter"/>
</dbReference>
<keyword evidence="2" id="KW-1133">Transmembrane helix</keyword>
<accession>A0A1G7WN35</accession>
<dbReference type="EMBL" id="FNCV01000002">
    <property type="protein sequence ID" value="SDG73299.1"/>
    <property type="molecule type" value="Genomic_DNA"/>
</dbReference>
<dbReference type="InterPro" id="IPR052016">
    <property type="entry name" value="Bact_Sigma-Reg"/>
</dbReference>
<keyword evidence="2" id="KW-0812">Transmembrane</keyword>
<feature type="domain" description="PPM-type phosphatase" evidence="3">
    <location>
        <begin position="329"/>
        <end position="560"/>
    </location>
</feature>
<dbReference type="PANTHER" id="PTHR43156:SF9">
    <property type="entry name" value="HAMP DOMAIN-CONTAINING PROTEIN"/>
    <property type="match status" value="1"/>
</dbReference>
<protein>
    <submittedName>
        <fullName evidence="4">Serine phosphatase RsbU, regulator of sigma subunit</fullName>
    </submittedName>
</protein>
<dbReference type="Gene3D" id="3.60.40.10">
    <property type="entry name" value="PPM-type phosphatase domain"/>
    <property type="match status" value="1"/>
</dbReference>
<dbReference type="STRING" id="83401.SAMN05421742_102261"/>
<dbReference type="RefSeq" id="WP_092615973.1">
    <property type="nucleotide sequence ID" value="NZ_FNCV01000002.1"/>
</dbReference>
<evidence type="ECO:0000256" key="2">
    <source>
        <dbReference type="SAM" id="Phobius"/>
    </source>
</evidence>
<feature type="transmembrane region" description="Helical" evidence="2">
    <location>
        <begin position="26"/>
        <end position="47"/>
    </location>
</feature>
<organism evidence="4 5">
    <name type="scientific">Roseospirillum parvum</name>
    <dbReference type="NCBI Taxonomy" id="83401"/>
    <lineage>
        <taxon>Bacteria</taxon>
        <taxon>Pseudomonadati</taxon>
        <taxon>Pseudomonadota</taxon>
        <taxon>Alphaproteobacteria</taxon>
        <taxon>Rhodospirillales</taxon>
        <taxon>Rhodospirillaceae</taxon>
        <taxon>Roseospirillum</taxon>
    </lineage>
</organism>
<feature type="transmembrane region" description="Helical" evidence="2">
    <location>
        <begin position="182"/>
        <end position="202"/>
    </location>
</feature>
<evidence type="ECO:0000313" key="5">
    <source>
        <dbReference type="Proteomes" id="UP000217076"/>
    </source>
</evidence>
<name>A0A1G7WN35_9PROT</name>
<dbReference type="OrthoDB" id="5496380at2"/>
<keyword evidence="2" id="KW-0472">Membrane</keyword>
<sequence>MTSTDPSSAAPRRPSRQRFGLTARQALATLLVAVVVGLLGGAVELLLDLSRLRGETRDQMAATLELVRPSATEAAFQLNPALAEQVVSGLIANPTIAGVRVSDNFGNVLARRDSPTGTRPGPLARRLFGDLRHQEVDLTYTAPGSTRPEPVGQLEVDLALPQLTARVTDRATTSLIANLGRALLISLVLVALFHLLVTAPLLRLAGAIGRIEPDRPGAHPVPALKGHGGDELGRVVTSLNDLLGASQKGLDERDRARADLEALTRDLEARVAARTADLAREKAETERAFERLDAAHRELDKTNRLMMESIAYARRIQTSWLPDPAALGDAVADIAVRWKPLHLVGGDYYWLERLPDGRALLAVIDCTGHGVPGAFMTMVAASALDRILHEQGLTRPAQVLEEMDRMVRARLRQDRPEAESDDGLEAAVCLWDPRAGTLVFAGVGLPLLYMEGGEMLDIRGARGALGYRSLPAPDRVREHLLSPAPGQPVFLFTDGLPDQMGDESRRLLGRRRLGGILARLVNDNPGKPMADLLAGLEDELAAWRGVEPLRDDLTVIALVPRDDDSAG</sequence>
<reference evidence="5" key="1">
    <citation type="submission" date="2016-10" db="EMBL/GenBank/DDBJ databases">
        <authorList>
            <person name="Varghese N."/>
            <person name="Submissions S."/>
        </authorList>
    </citation>
    <scope>NUCLEOTIDE SEQUENCE [LARGE SCALE GENOMIC DNA]</scope>
    <source>
        <strain evidence="5">930I</strain>
    </source>
</reference>
<keyword evidence="5" id="KW-1185">Reference proteome</keyword>
<dbReference type="InterPro" id="IPR036457">
    <property type="entry name" value="PPM-type-like_dom_sf"/>
</dbReference>
<evidence type="ECO:0000313" key="4">
    <source>
        <dbReference type="EMBL" id="SDG73299.1"/>
    </source>
</evidence>
<dbReference type="Proteomes" id="UP000217076">
    <property type="component" value="Unassembled WGS sequence"/>
</dbReference>
<evidence type="ECO:0000256" key="1">
    <source>
        <dbReference type="ARBA" id="ARBA00022801"/>
    </source>
</evidence>
<dbReference type="InterPro" id="IPR001932">
    <property type="entry name" value="PPM-type_phosphatase-like_dom"/>
</dbReference>
<dbReference type="AlphaFoldDB" id="A0A1G7WN35"/>
<proteinExistence type="predicted"/>
<gene>
    <name evidence="4" type="ORF">SAMN05421742_102261</name>
</gene>
<keyword evidence="1" id="KW-0378">Hydrolase</keyword>
<dbReference type="PANTHER" id="PTHR43156">
    <property type="entry name" value="STAGE II SPORULATION PROTEIN E-RELATED"/>
    <property type="match status" value="1"/>
</dbReference>